<feature type="domain" description="Gelsolin-like" evidence="5">
    <location>
        <begin position="264"/>
        <end position="338"/>
    </location>
</feature>
<dbReference type="PRINTS" id="PR00597">
    <property type="entry name" value="GELSOLIN"/>
</dbReference>
<evidence type="ECO:0000313" key="7">
    <source>
        <dbReference type="WBParaSite" id="HCON_00165060-00001"/>
    </source>
</evidence>
<dbReference type="CDD" id="cd11289">
    <property type="entry name" value="gelsolin_S2_like"/>
    <property type="match status" value="1"/>
</dbReference>
<dbReference type="InterPro" id="IPR007123">
    <property type="entry name" value="Gelsolin-like_dom"/>
</dbReference>
<proteinExistence type="inferred from homology"/>
<feature type="domain" description="Gelsolin-like" evidence="5">
    <location>
        <begin position="27"/>
        <end position="104"/>
    </location>
</feature>
<dbReference type="AlphaFoldDB" id="A0A7I4Z0F0"/>
<dbReference type="GO" id="GO:0051015">
    <property type="term" value="F:actin filament binding"/>
    <property type="evidence" value="ECO:0007669"/>
    <property type="project" value="InterPro"/>
</dbReference>
<protein>
    <submittedName>
        <fullName evidence="7">Gelsolin, cytoplasmic</fullName>
    </submittedName>
</protein>
<dbReference type="GO" id="GO:0005737">
    <property type="term" value="C:cytoplasm"/>
    <property type="evidence" value="ECO:0007669"/>
    <property type="project" value="TreeGrafter"/>
</dbReference>
<evidence type="ECO:0000256" key="2">
    <source>
        <dbReference type="ARBA" id="ARBA00022467"/>
    </source>
</evidence>
<dbReference type="CDD" id="cd11290">
    <property type="entry name" value="gelsolin_S1_like"/>
    <property type="match status" value="1"/>
</dbReference>
<dbReference type="PANTHER" id="PTHR11977">
    <property type="entry name" value="VILLIN"/>
    <property type="match status" value="1"/>
</dbReference>
<dbReference type="PANTHER" id="PTHR11977:SF123">
    <property type="entry name" value="GELSOLIN"/>
    <property type="match status" value="1"/>
</dbReference>
<dbReference type="GO" id="GO:0051014">
    <property type="term" value="P:actin filament severing"/>
    <property type="evidence" value="ECO:0007669"/>
    <property type="project" value="TreeGrafter"/>
</dbReference>
<dbReference type="InterPro" id="IPR029006">
    <property type="entry name" value="ADF-H/Gelsolin-like_dom_sf"/>
</dbReference>
<comment type="similarity">
    <text evidence="1">Belongs to the villin/gelsolin family.</text>
</comment>
<dbReference type="SUPFAM" id="SSF55753">
    <property type="entry name" value="Actin depolymerizing proteins"/>
    <property type="match status" value="4"/>
</dbReference>
<dbReference type="GO" id="GO:0051016">
    <property type="term" value="P:barbed-end actin filament capping"/>
    <property type="evidence" value="ECO:0007669"/>
    <property type="project" value="TreeGrafter"/>
</dbReference>
<sequence>QIMVKDDVDVTKVGKEPGLEVWRVKEFKLEPVPKSEYGQFYSNDTYIVLNSTYSGWDVHFWLGETASLDEVGTAAIKAVEIDQALGGIPVQYREVQYHESSLFLSYFPSGIRYMDGGYESGFHHVEDKFKNWEPRLFHCKGKRNVRCYQVPLQKESLNLGDVFILDLGKDIYVWMPATSGRLERIKGMTIAKHMADVERQGEAQVHILDTDWDTNDQFWSHFGGKSALKSVTDAKDDDENYWKDTSDKLTLWRVSDVTGEMKVTKVAQGDIKRSQLDSKDAFVLNAGQAGIYVWVGKECTLEERAQAMTIGSNFIKEHKLPVWTPLVRVLESAEPASFTQWFEEWVDSKTVKTYEPRVFQVSDESGEMKIEEIANYTQESLDGDDVMILDATNRIYVWVGEGANQNEKKNATNTAEKYLKSRKLPRHVKTEIETIFQGKETPTFKKLFPSWDDKLFQSGERSMANMRKLLFV</sequence>
<keyword evidence="4" id="KW-0009">Actin-binding</keyword>
<feature type="domain" description="Gelsolin-like" evidence="5">
    <location>
        <begin position="371"/>
        <end position="444"/>
    </location>
</feature>
<evidence type="ECO:0000259" key="5">
    <source>
        <dbReference type="Pfam" id="PF00626"/>
    </source>
</evidence>
<dbReference type="Gene3D" id="3.40.20.10">
    <property type="entry name" value="Severin"/>
    <property type="match status" value="4"/>
</dbReference>
<dbReference type="OMA" id="TQWASSW"/>
<dbReference type="Proteomes" id="UP000025227">
    <property type="component" value="Unplaced"/>
</dbReference>
<dbReference type="WBParaSite" id="HCON_00165060-00001">
    <property type="protein sequence ID" value="HCON_00165060-00001"/>
    <property type="gene ID" value="HCON_00165060"/>
</dbReference>
<keyword evidence="2" id="KW-0117">Actin capping</keyword>
<dbReference type="SMART" id="SM00262">
    <property type="entry name" value="GEL"/>
    <property type="match status" value="4"/>
</dbReference>
<dbReference type="CDD" id="cd11291">
    <property type="entry name" value="gelsolin_S6_like"/>
    <property type="match status" value="1"/>
</dbReference>
<feature type="domain" description="Gelsolin-like" evidence="5">
    <location>
        <begin position="149"/>
        <end position="207"/>
    </location>
</feature>
<evidence type="ECO:0000256" key="4">
    <source>
        <dbReference type="ARBA" id="ARBA00023203"/>
    </source>
</evidence>
<evidence type="ECO:0000313" key="6">
    <source>
        <dbReference type="Proteomes" id="UP000025227"/>
    </source>
</evidence>
<keyword evidence="3" id="KW-0677">Repeat</keyword>
<evidence type="ECO:0000256" key="3">
    <source>
        <dbReference type="ARBA" id="ARBA00022737"/>
    </source>
</evidence>
<accession>A0A7I4Z0F0</accession>
<evidence type="ECO:0000256" key="1">
    <source>
        <dbReference type="ARBA" id="ARBA00008418"/>
    </source>
</evidence>
<keyword evidence="6" id="KW-1185">Reference proteome</keyword>
<dbReference type="GO" id="GO:0005546">
    <property type="term" value="F:phosphatidylinositol-4,5-bisphosphate binding"/>
    <property type="evidence" value="ECO:0007669"/>
    <property type="project" value="TreeGrafter"/>
</dbReference>
<dbReference type="FunFam" id="3.40.20.10:FF:000005">
    <property type="entry name" value="Gelsolin"/>
    <property type="match status" value="1"/>
</dbReference>
<dbReference type="OrthoDB" id="6375767at2759"/>
<reference evidence="7" key="1">
    <citation type="submission" date="2020-12" db="UniProtKB">
        <authorList>
            <consortium name="WormBaseParasite"/>
        </authorList>
    </citation>
    <scope>IDENTIFICATION</scope>
    <source>
        <strain evidence="7">MHco3</strain>
    </source>
</reference>
<dbReference type="GO" id="GO:0015629">
    <property type="term" value="C:actin cytoskeleton"/>
    <property type="evidence" value="ECO:0007669"/>
    <property type="project" value="TreeGrafter"/>
</dbReference>
<dbReference type="InterPro" id="IPR007122">
    <property type="entry name" value="Villin/Gelsolin"/>
</dbReference>
<organism evidence="6 7">
    <name type="scientific">Haemonchus contortus</name>
    <name type="common">Barber pole worm</name>
    <dbReference type="NCBI Taxonomy" id="6289"/>
    <lineage>
        <taxon>Eukaryota</taxon>
        <taxon>Metazoa</taxon>
        <taxon>Ecdysozoa</taxon>
        <taxon>Nematoda</taxon>
        <taxon>Chromadorea</taxon>
        <taxon>Rhabditida</taxon>
        <taxon>Rhabditina</taxon>
        <taxon>Rhabditomorpha</taxon>
        <taxon>Strongyloidea</taxon>
        <taxon>Trichostrongylidae</taxon>
        <taxon>Haemonchus</taxon>
    </lineage>
</organism>
<dbReference type="GO" id="GO:0008154">
    <property type="term" value="P:actin polymerization or depolymerization"/>
    <property type="evidence" value="ECO:0007669"/>
    <property type="project" value="TreeGrafter"/>
</dbReference>
<dbReference type="CDD" id="cd11292">
    <property type="entry name" value="gelsolin_S3_like"/>
    <property type="match status" value="1"/>
</dbReference>
<name>A0A7I4Z0F0_HAECO</name>
<dbReference type="Pfam" id="PF00626">
    <property type="entry name" value="Gelsolin"/>
    <property type="match status" value="4"/>
</dbReference>